<dbReference type="Pfam" id="PF00059">
    <property type="entry name" value="Lectin_C"/>
    <property type="match status" value="1"/>
</dbReference>
<dbReference type="InterPro" id="IPR035914">
    <property type="entry name" value="Sperma_CUB_dom_sf"/>
</dbReference>
<dbReference type="Proteomes" id="UP000000305">
    <property type="component" value="Unassembled WGS sequence"/>
</dbReference>
<organism evidence="4 5">
    <name type="scientific">Daphnia pulex</name>
    <name type="common">Water flea</name>
    <dbReference type="NCBI Taxonomy" id="6669"/>
    <lineage>
        <taxon>Eukaryota</taxon>
        <taxon>Metazoa</taxon>
        <taxon>Ecdysozoa</taxon>
        <taxon>Arthropoda</taxon>
        <taxon>Crustacea</taxon>
        <taxon>Branchiopoda</taxon>
        <taxon>Diplostraca</taxon>
        <taxon>Cladocera</taxon>
        <taxon>Anomopoda</taxon>
        <taxon>Daphniidae</taxon>
        <taxon>Daphnia</taxon>
    </lineage>
</organism>
<dbReference type="InterPro" id="IPR001304">
    <property type="entry name" value="C-type_lectin-like"/>
</dbReference>
<dbReference type="GO" id="GO:0030246">
    <property type="term" value="F:carbohydrate binding"/>
    <property type="evidence" value="ECO:0000318"/>
    <property type="project" value="GO_Central"/>
</dbReference>
<sequence length="268" mass="29678">MLKIFVFCLVVLTYFSSNGNVVAPRTCGGRVFVDKPIVIDAPIHDDCIWEFQTKDDRILLFTLVDGNLKEAQEFFKIHDGLDSESPILLVENQKILERSRKDLPVSVYTTQSTASVRFTKAPTSNLKLKIEKAVNCPANVGAQTECGRLVDSSSCYCADYNKRSQADQTAVCNNNGYYLLALESRTEEDLIAAAWSTGFQFWTSLSYSNGYWIWESTNVPINGGYFNWAIGQPDGSGNCVHLNAITSKGGWNDDSCATPHEAVCEGQP</sequence>
<dbReference type="Gene3D" id="3.10.100.10">
    <property type="entry name" value="Mannose-Binding Protein A, subunit A"/>
    <property type="match status" value="1"/>
</dbReference>
<dbReference type="InterPro" id="IPR016186">
    <property type="entry name" value="C-type_lectin-like/link_sf"/>
</dbReference>
<keyword evidence="5" id="KW-1185">Reference proteome</keyword>
<evidence type="ECO:0000256" key="1">
    <source>
        <dbReference type="ARBA" id="ARBA00023157"/>
    </source>
</evidence>
<dbReference type="PANTHER" id="PTHR22802:SF465">
    <property type="entry name" value="AT17652P-RELATED"/>
    <property type="match status" value="1"/>
</dbReference>
<feature type="domain" description="C-type lectin" evidence="3">
    <location>
        <begin position="151"/>
        <end position="265"/>
    </location>
</feature>
<keyword evidence="1" id="KW-1015">Disulfide bond</keyword>
<dbReference type="PROSITE" id="PS00615">
    <property type="entry name" value="C_TYPE_LECTIN_1"/>
    <property type="match status" value="1"/>
</dbReference>
<dbReference type="GO" id="GO:0006955">
    <property type="term" value="P:immune response"/>
    <property type="evidence" value="ECO:0000318"/>
    <property type="project" value="GO_Central"/>
</dbReference>
<dbReference type="InParanoid" id="E9FWJ5"/>
<dbReference type="CDD" id="cd00037">
    <property type="entry name" value="CLECT"/>
    <property type="match status" value="1"/>
</dbReference>
<dbReference type="InterPro" id="IPR016187">
    <property type="entry name" value="CTDL_fold"/>
</dbReference>
<dbReference type="KEGG" id="dpx:DAPPUDRAFT_305445"/>
<dbReference type="eggNOG" id="ENOG502TBGV">
    <property type="taxonomic scope" value="Eukaryota"/>
</dbReference>
<protein>
    <recommendedName>
        <fullName evidence="3">C-type lectin domain-containing protein</fullName>
    </recommendedName>
</protein>
<dbReference type="PhylomeDB" id="E9FWJ5"/>
<dbReference type="PROSITE" id="PS50041">
    <property type="entry name" value="C_TYPE_LECTIN_2"/>
    <property type="match status" value="1"/>
</dbReference>
<dbReference type="InterPro" id="IPR051004">
    <property type="entry name" value="DC-SIGN_domain-containing"/>
</dbReference>
<dbReference type="GO" id="GO:0009897">
    <property type="term" value="C:external side of plasma membrane"/>
    <property type="evidence" value="ECO:0000318"/>
    <property type="project" value="GO_Central"/>
</dbReference>
<evidence type="ECO:0000313" key="4">
    <source>
        <dbReference type="EMBL" id="EFX88421.1"/>
    </source>
</evidence>
<dbReference type="SUPFAM" id="SSF49854">
    <property type="entry name" value="Spermadhesin, CUB domain"/>
    <property type="match status" value="1"/>
</dbReference>
<keyword evidence="2" id="KW-0732">Signal</keyword>
<dbReference type="PANTHER" id="PTHR22802">
    <property type="entry name" value="C-TYPE LECTIN SUPERFAMILY MEMBER"/>
    <property type="match status" value="1"/>
</dbReference>
<dbReference type="InterPro" id="IPR018378">
    <property type="entry name" value="C-type_lectin_CS"/>
</dbReference>
<evidence type="ECO:0000256" key="2">
    <source>
        <dbReference type="SAM" id="SignalP"/>
    </source>
</evidence>
<feature type="chain" id="PRO_5003236883" description="C-type lectin domain-containing protein" evidence="2">
    <location>
        <begin position="20"/>
        <end position="268"/>
    </location>
</feature>
<dbReference type="HOGENOM" id="CLU_1039224_0_0_1"/>
<proteinExistence type="predicted"/>
<gene>
    <name evidence="4" type="ORF">DAPPUDRAFT_305445</name>
</gene>
<evidence type="ECO:0000259" key="3">
    <source>
        <dbReference type="PROSITE" id="PS50041"/>
    </source>
</evidence>
<feature type="signal peptide" evidence="2">
    <location>
        <begin position="1"/>
        <end position="19"/>
    </location>
</feature>
<reference evidence="4 5" key="1">
    <citation type="journal article" date="2011" name="Science">
        <title>The ecoresponsive genome of Daphnia pulex.</title>
        <authorList>
            <person name="Colbourne J.K."/>
            <person name="Pfrender M.E."/>
            <person name="Gilbert D."/>
            <person name="Thomas W.K."/>
            <person name="Tucker A."/>
            <person name="Oakley T.H."/>
            <person name="Tokishita S."/>
            <person name="Aerts A."/>
            <person name="Arnold G.J."/>
            <person name="Basu M.K."/>
            <person name="Bauer D.J."/>
            <person name="Caceres C.E."/>
            <person name="Carmel L."/>
            <person name="Casola C."/>
            <person name="Choi J.H."/>
            <person name="Detter J.C."/>
            <person name="Dong Q."/>
            <person name="Dusheyko S."/>
            <person name="Eads B.D."/>
            <person name="Frohlich T."/>
            <person name="Geiler-Samerotte K.A."/>
            <person name="Gerlach D."/>
            <person name="Hatcher P."/>
            <person name="Jogdeo S."/>
            <person name="Krijgsveld J."/>
            <person name="Kriventseva E.V."/>
            <person name="Kultz D."/>
            <person name="Laforsch C."/>
            <person name="Lindquist E."/>
            <person name="Lopez J."/>
            <person name="Manak J.R."/>
            <person name="Muller J."/>
            <person name="Pangilinan J."/>
            <person name="Patwardhan R.P."/>
            <person name="Pitluck S."/>
            <person name="Pritham E.J."/>
            <person name="Rechtsteiner A."/>
            <person name="Rho M."/>
            <person name="Rogozin I.B."/>
            <person name="Sakarya O."/>
            <person name="Salamov A."/>
            <person name="Schaack S."/>
            <person name="Shapiro H."/>
            <person name="Shiga Y."/>
            <person name="Skalitzky C."/>
            <person name="Smith Z."/>
            <person name="Souvorov A."/>
            <person name="Sung W."/>
            <person name="Tang Z."/>
            <person name="Tsuchiya D."/>
            <person name="Tu H."/>
            <person name="Vos H."/>
            <person name="Wang M."/>
            <person name="Wolf Y.I."/>
            <person name="Yamagata H."/>
            <person name="Yamada T."/>
            <person name="Ye Y."/>
            <person name="Shaw J.R."/>
            <person name="Andrews J."/>
            <person name="Crease T.J."/>
            <person name="Tang H."/>
            <person name="Lucas S.M."/>
            <person name="Robertson H.M."/>
            <person name="Bork P."/>
            <person name="Koonin E.V."/>
            <person name="Zdobnov E.M."/>
            <person name="Grigoriev I.V."/>
            <person name="Lynch M."/>
            <person name="Boore J.L."/>
        </authorList>
    </citation>
    <scope>NUCLEOTIDE SEQUENCE [LARGE SCALE GENOMIC DNA]</scope>
</reference>
<name>E9FWJ5_DAPPU</name>
<dbReference type="AlphaFoldDB" id="E9FWJ5"/>
<dbReference type="OrthoDB" id="418245at2759"/>
<dbReference type="SMART" id="SM00034">
    <property type="entry name" value="CLECT"/>
    <property type="match status" value="1"/>
</dbReference>
<dbReference type="GO" id="GO:0038187">
    <property type="term" value="F:pattern recognition receptor activity"/>
    <property type="evidence" value="ECO:0000318"/>
    <property type="project" value="GO_Central"/>
</dbReference>
<accession>E9FWJ5</accession>
<dbReference type="EMBL" id="GL732526">
    <property type="protein sequence ID" value="EFX88421.1"/>
    <property type="molecule type" value="Genomic_DNA"/>
</dbReference>
<evidence type="ECO:0000313" key="5">
    <source>
        <dbReference type="Proteomes" id="UP000000305"/>
    </source>
</evidence>
<dbReference type="SUPFAM" id="SSF56436">
    <property type="entry name" value="C-type lectin-like"/>
    <property type="match status" value="1"/>
</dbReference>